<accession>A0ABU9AV10</accession>
<name>A0ABU9AV10_9BACT</name>
<organism evidence="3 4">
    <name type="scientific">Luteolibacter soli</name>
    <dbReference type="NCBI Taxonomy" id="3135280"/>
    <lineage>
        <taxon>Bacteria</taxon>
        <taxon>Pseudomonadati</taxon>
        <taxon>Verrucomicrobiota</taxon>
        <taxon>Verrucomicrobiia</taxon>
        <taxon>Verrucomicrobiales</taxon>
        <taxon>Verrucomicrobiaceae</taxon>
        <taxon>Luteolibacter</taxon>
    </lineage>
</organism>
<feature type="region of interest" description="Disordered" evidence="1">
    <location>
        <begin position="32"/>
        <end position="64"/>
    </location>
</feature>
<dbReference type="EMBL" id="JBBUKT010000004">
    <property type="protein sequence ID" value="MEK7951516.1"/>
    <property type="molecule type" value="Genomic_DNA"/>
</dbReference>
<evidence type="ECO:0000256" key="1">
    <source>
        <dbReference type="SAM" id="MobiDB-lite"/>
    </source>
</evidence>
<feature type="chain" id="PRO_5047378011" evidence="2">
    <location>
        <begin position="21"/>
        <end position="386"/>
    </location>
</feature>
<gene>
    <name evidence="3" type="ORF">WKV53_13450</name>
</gene>
<dbReference type="RefSeq" id="WP_341405119.1">
    <property type="nucleotide sequence ID" value="NZ_JBBUKT010000004.1"/>
</dbReference>
<evidence type="ECO:0000256" key="2">
    <source>
        <dbReference type="SAM" id="SignalP"/>
    </source>
</evidence>
<evidence type="ECO:0000313" key="4">
    <source>
        <dbReference type="Proteomes" id="UP001371305"/>
    </source>
</evidence>
<proteinExistence type="predicted"/>
<comment type="caution">
    <text evidence="3">The sequence shown here is derived from an EMBL/GenBank/DDBJ whole genome shotgun (WGS) entry which is preliminary data.</text>
</comment>
<keyword evidence="4" id="KW-1185">Reference proteome</keyword>
<evidence type="ECO:0000313" key="3">
    <source>
        <dbReference type="EMBL" id="MEK7951516.1"/>
    </source>
</evidence>
<protein>
    <submittedName>
        <fullName evidence="3">Uncharacterized protein</fullName>
    </submittedName>
</protein>
<reference evidence="3 4" key="1">
    <citation type="submission" date="2024-04" db="EMBL/GenBank/DDBJ databases">
        <title>Luteolibacter sp. isolated from soil.</title>
        <authorList>
            <person name="An J."/>
        </authorList>
    </citation>
    <scope>NUCLEOTIDE SEQUENCE [LARGE SCALE GENOMIC DNA]</scope>
    <source>
        <strain evidence="3 4">Y139</strain>
    </source>
</reference>
<sequence>MNRSLSLSLAAVLLAAIAFLAGRASISKDAAAPDAAPKITSAPSTRSTVSSEPTKSFRPATPPDESAQALLDQLARLSATEGASRSMRPILMLLEQLDRLGPKALPPIHKFLLSGEDVAYAPAGGQRLRDVDAILKALVPPSLRIALFDIVAHSGGKDAEAILAENLTLARSGLEVACLSALLEQIAPGTYNDATVAAATAILSKGNTADRNLLFEIMRKLGDTSFVAKAQQQMIQPDGKVDRNAVNYLRQAMGEKSLALAARTYQDPRLTEPGAKEPLARLALSYVGANPQALELYHTALLDPSITPDQKHDLVEDLNQDGIIDRKNPTPDDLQVIAKRYELTQAYLQEPYVQGDKTLNAAFHEADKDLRNMLDRAAAAAATPAR</sequence>
<keyword evidence="2" id="KW-0732">Signal</keyword>
<feature type="signal peptide" evidence="2">
    <location>
        <begin position="1"/>
        <end position="20"/>
    </location>
</feature>
<dbReference type="Proteomes" id="UP001371305">
    <property type="component" value="Unassembled WGS sequence"/>
</dbReference>
<feature type="compositionally biased region" description="Polar residues" evidence="1">
    <location>
        <begin position="41"/>
        <end position="54"/>
    </location>
</feature>